<evidence type="ECO:0000256" key="1">
    <source>
        <dbReference type="ARBA" id="ARBA00000971"/>
    </source>
</evidence>
<feature type="domain" description="PPIase FKBP-type" evidence="6">
    <location>
        <begin position="209"/>
        <end position="299"/>
    </location>
</feature>
<dbReference type="EMBL" id="QKSB01000002">
    <property type="protein sequence ID" value="PZE18228.1"/>
    <property type="molecule type" value="Genomic_DNA"/>
</dbReference>
<dbReference type="PANTHER" id="PTHR45779">
    <property type="entry name" value="PEPTIDYLPROLYL ISOMERASE"/>
    <property type="match status" value="1"/>
</dbReference>
<sequence length="299" mass="33148">MKILKYLYLPLFILLFSNCEIGGIKKHQTANADNDSIPELSAVDSAFIQLEKKVEPVQIDSVKDASGNNLVWNGEDGLRIEWKKRSNNGPILKGDVVLANFEARVARGEVYDHNMEVGHPLPLKLGVGQLLKGWETALLEMHVGDIGRIMIPSKLAYGENGYYGKVPQNADIIVEIEIVDKVKPILLSEGVKVYKYSTKDTSSSLPVKDQKITFDYFSYRKGKNAGMYDNSYAKGKPFVMQFKNDNLVDGLHQGMGVLRAGDNAFIDIPAELAYGSTGLQELVPPNTPISFDVRIISIK</sequence>
<dbReference type="Proteomes" id="UP000249248">
    <property type="component" value="Unassembled WGS sequence"/>
</dbReference>
<evidence type="ECO:0000256" key="2">
    <source>
        <dbReference type="ARBA" id="ARBA00023110"/>
    </source>
</evidence>
<comment type="caution">
    <text evidence="7">The sequence shown here is derived from an EMBL/GenBank/DDBJ whole genome shotgun (WGS) entry which is preliminary data.</text>
</comment>
<dbReference type="PANTHER" id="PTHR45779:SF7">
    <property type="entry name" value="PEPTIDYLPROLYL ISOMERASE"/>
    <property type="match status" value="1"/>
</dbReference>
<evidence type="ECO:0000256" key="5">
    <source>
        <dbReference type="RuleBase" id="RU003915"/>
    </source>
</evidence>
<dbReference type="Gene3D" id="3.10.50.40">
    <property type="match status" value="2"/>
</dbReference>
<dbReference type="OrthoDB" id="9814548at2"/>
<keyword evidence="2 4" id="KW-0697">Rotamase</keyword>
<dbReference type="SUPFAM" id="SSF54534">
    <property type="entry name" value="FKBP-like"/>
    <property type="match status" value="2"/>
</dbReference>
<dbReference type="InterPro" id="IPR001179">
    <property type="entry name" value="PPIase_FKBP_dom"/>
</dbReference>
<name>A0A2W1NTZ5_9FLAO</name>
<evidence type="ECO:0000313" key="8">
    <source>
        <dbReference type="Proteomes" id="UP000249248"/>
    </source>
</evidence>
<comment type="catalytic activity">
    <reaction evidence="1 4 5">
        <text>[protein]-peptidylproline (omega=180) = [protein]-peptidylproline (omega=0)</text>
        <dbReference type="Rhea" id="RHEA:16237"/>
        <dbReference type="Rhea" id="RHEA-COMP:10747"/>
        <dbReference type="Rhea" id="RHEA-COMP:10748"/>
        <dbReference type="ChEBI" id="CHEBI:83833"/>
        <dbReference type="ChEBI" id="CHEBI:83834"/>
        <dbReference type="EC" id="5.2.1.8"/>
    </reaction>
</comment>
<evidence type="ECO:0000313" key="7">
    <source>
        <dbReference type="EMBL" id="PZE18228.1"/>
    </source>
</evidence>
<comment type="similarity">
    <text evidence="5">Belongs to the FKBP-type PPIase family.</text>
</comment>
<proteinExistence type="inferred from homology"/>
<protein>
    <recommendedName>
        <fullName evidence="5">Peptidyl-prolyl cis-trans isomerase</fullName>
        <ecNumber evidence="5">5.2.1.8</ecNumber>
    </recommendedName>
</protein>
<evidence type="ECO:0000256" key="4">
    <source>
        <dbReference type="PROSITE-ProRule" id="PRU00277"/>
    </source>
</evidence>
<evidence type="ECO:0000256" key="3">
    <source>
        <dbReference type="ARBA" id="ARBA00023235"/>
    </source>
</evidence>
<keyword evidence="8" id="KW-1185">Reference proteome</keyword>
<dbReference type="InterPro" id="IPR046357">
    <property type="entry name" value="PPIase_dom_sf"/>
</dbReference>
<accession>A0A2W1NTZ5</accession>
<gene>
    <name evidence="7" type="ORF">DNU06_06325</name>
</gene>
<keyword evidence="3 4" id="KW-0413">Isomerase</keyword>
<dbReference type="InterPro" id="IPR044609">
    <property type="entry name" value="FKBP2/11"/>
</dbReference>
<organism evidence="7 8">
    <name type="scientific">Putridiphycobacter roseus</name>
    <dbReference type="NCBI Taxonomy" id="2219161"/>
    <lineage>
        <taxon>Bacteria</taxon>
        <taxon>Pseudomonadati</taxon>
        <taxon>Bacteroidota</taxon>
        <taxon>Flavobacteriia</taxon>
        <taxon>Flavobacteriales</taxon>
        <taxon>Crocinitomicaceae</taxon>
        <taxon>Putridiphycobacter</taxon>
    </lineage>
</organism>
<dbReference type="GO" id="GO:0003755">
    <property type="term" value="F:peptidyl-prolyl cis-trans isomerase activity"/>
    <property type="evidence" value="ECO:0007669"/>
    <property type="project" value="UniProtKB-UniRule"/>
</dbReference>
<dbReference type="EC" id="5.2.1.8" evidence="5"/>
<feature type="domain" description="PPIase FKBP-type" evidence="6">
    <location>
        <begin position="94"/>
        <end position="182"/>
    </location>
</feature>
<reference evidence="7 8" key="1">
    <citation type="submission" date="2018-06" db="EMBL/GenBank/DDBJ databases">
        <title>The draft genome sequence of Crocinitomix sp. SM1701.</title>
        <authorList>
            <person name="Zhang X."/>
        </authorList>
    </citation>
    <scope>NUCLEOTIDE SEQUENCE [LARGE SCALE GENOMIC DNA]</scope>
    <source>
        <strain evidence="7 8">SM1701</strain>
    </source>
</reference>
<dbReference type="PROSITE" id="PS50059">
    <property type="entry name" value="FKBP_PPIASE"/>
    <property type="match status" value="2"/>
</dbReference>
<dbReference type="AlphaFoldDB" id="A0A2W1NTZ5"/>
<dbReference type="RefSeq" id="WP_111062381.1">
    <property type="nucleotide sequence ID" value="NZ_JBHUCU010000002.1"/>
</dbReference>
<dbReference type="Pfam" id="PF00254">
    <property type="entry name" value="FKBP_C"/>
    <property type="match status" value="2"/>
</dbReference>
<evidence type="ECO:0000259" key="6">
    <source>
        <dbReference type="PROSITE" id="PS50059"/>
    </source>
</evidence>